<name>A0ABP1PR82_9HEXA</name>
<keyword evidence="1" id="KW-0732">Signal</keyword>
<sequence length="190" mass="20809">MVGYRLFGILLIVIGISSENLSRIENGLVYQDKQVSREDVKNYLQPILYQKLLQQYGDSAVIQQAKTVVSEYLVDSLLDSAQSPAEPIRSETFARQNVASNGTTVVATTRRPLFGGSRPSQAHVIGQVDQIIQNVNGGNITGIVDQALRIRAPAPVQQLVNGIMNLVLCNPFNRLWNRCAGGGGIFDGRR</sequence>
<evidence type="ECO:0000313" key="3">
    <source>
        <dbReference type="Proteomes" id="UP001642540"/>
    </source>
</evidence>
<organism evidence="2 3">
    <name type="scientific">Orchesella dallaii</name>
    <dbReference type="NCBI Taxonomy" id="48710"/>
    <lineage>
        <taxon>Eukaryota</taxon>
        <taxon>Metazoa</taxon>
        <taxon>Ecdysozoa</taxon>
        <taxon>Arthropoda</taxon>
        <taxon>Hexapoda</taxon>
        <taxon>Collembola</taxon>
        <taxon>Entomobryomorpha</taxon>
        <taxon>Entomobryoidea</taxon>
        <taxon>Orchesellidae</taxon>
        <taxon>Orchesellinae</taxon>
        <taxon>Orchesella</taxon>
    </lineage>
</organism>
<evidence type="ECO:0000256" key="1">
    <source>
        <dbReference type="SAM" id="SignalP"/>
    </source>
</evidence>
<feature type="signal peptide" evidence="1">
    <location>
        <begin position="1"/>
        <end position="18"/>
    </location>
</feature>
<comment type="caution">
    <text evidence="2">The sequence shown here is derived from an EMBL/GenBank/DDBJ whole genome shotgun (WGS) entry which is preliminary data.</text>
</comment>
<evidence type="ECO:0000313" key="2">
    <source>
        <dbReference type="EMBL" id="CAL8074341.1"/>
    </source>
</evidence>
<keyword evidence="3" id="KW-1185">Reference proteome</keyword>
<reference evidence="2 3" key="1">
    <citation type="submission" date="2024-08" db="EMBL/GenBank/DDBJ databases">
        <authorList>
            <person name="Cucini C."/>
            <person name="Frati F."/>
        </authorList>
    </citation>
    <scope>NUCLEOTIDE SEQUENCE [LARGE SCALE GENOMIC DNA]</scope>
</reference>
<protein>
    <submittedName>
        <fullName evidence="2">Uncharacterized protein</fullName>
    </submittedName>
</protein>
<dbReference type="EMBL" id="CAXLJM020000007">
    <property type="protein sequence ID" value="CAL8074341.1"/>
    <property type="molecule type" value="Genomic_DNA"/>
</dbReference>
<feature type="chain" id="PRO_5046413339" evidence="1">
    <location>
        <begin position="19"/>
        <end position="190"/>
    </location>
</feature>
<accession>A0ABP1PR82</accession>
<proteinExistence type="predicted"/>
<gene>
    <name evidence="2" type="ORF">ODALV1_LOCUS2858</name>
</gene>
<dbReference type="Proteomes" id="UP001642540">
    <property type="component" value="Unassembled WGS sequence"/>
</dbReference>